<protein>
    <submittedName>
        <fullName evidence="1">Uncharacterized protein</fullName>
    </submittedName>
</protein>
<dbReference type="Proteomes" id="UP000178964">
    <property type="component" value="Unassembled WGS sequence"/>
</dbReference>
<dbReference type="AlphaFoldDB" id="A0A1F4VP73"/>
<name>A0A1F4VP73_UNCKA</name>
<dbReference type="EMBL" id="MEVK01000025">
    <property type="protein sequence ID" value="OGC58997.1"/>
    <property type="molecule type" value="Genomic_DNA"/>
</dbReference>
<dbReference type="STRING" id="1802627.A3A70_01820"/>
<gene>
    <name evidence="1" type="ORF">A3A70_01820</name>
</gene>
<evidence type="ECO:0000313" key="1">
    <source>
        <dbReference type="EMBL" id="OGC58997.1"/>
    </source>
</evidence>
<accession>A0A1F4VP73</accession>
<reference evidence="1 2" key="1">
    <citation type="journal article" date="2016" name="Nat. Commun.">
        <title>Thousands of microbial genomes shed light on interconnected biogeochemical processes in an aquifer system.</title>
        <authorList>
            <person name="Anantharaman K."/>
            <person name="Brown C.T."/>
            <person name="Hug L.A."/>
            <person name="Sharon I."/>
            <person name="Castelle C.J."/>
            <person name="Probst A.J."/>
            <person name="Thomas B.C."/>
            <person name="Singh A."/>
            <person name="Wilkins M.J."/>
            <person name="Karaoz U."/>
            <person name="Brodie E.L."/>
            <person name="Williams K.H."/>
            <person name="Hubbard S.S."/>
            <person name="Banfield J.F."/>
        </authorList>
    </citation>
    <scope>NUCLEOTIDE SEQUENCE [LARGE SCALE GENOMIC DNA]</scope>
</reference>
<organism evidence="1 2">
    <name type="scientific">candidate division WWE3 bacterium RIFCSPLOWO2_01_FULL_42_11</name>
    <dbReference type="NCBI Taxonomy" id="1802627"/>
    <lineage>
        <taxon>Bacteria</taxon>
        <taxon>Katanobacteria</taxon>
    </lineage>
</organism>
<proteinExistence type="predicted"/>
<sequence length="100" mass="11626">MKLIKPEILKHKRVLFVLITVFALLIIALSQTNKTGTGFVPIPVEPEIINPNEMKIRDECFQKIALITEKEAERFSQFRSLADYRLLRLRECLNENGIKE</sequence>
<evidence type="ECO:0000313" key="2">
    <source>
        <dbReference type="Proteomes" id="UP000178964"/>
    </source>
</evidence>
<comment type="caution">
    <text evidence="1">The sequence shown here is derived from an EMBL/GenBank/DDBJ whole genome shotgun (WGS) entry which is preliminary data.</text>
</comment>